<dbReference type="InterPro" id="IPR023198">
    <property type="entry name" value="PGP-like_dom2"/>
</dbReference>
<dbReference type="Proteomes" id="UP000288623">
    <property type="component" value="Unassembled WGS sequence"/>
</dbReference>
<dbReference type="InterPro" id="IPR052550">
    <property type="entry name" value="Pyrimidine_5'-ntase_YjjG"/>
</dbReference>
<organism evidence="1 2">
    <name type="scientific">Candidatus Kurthia intestinigallinarum</name>
    <dbReference type="NCBI Taxonomy" id="1562256"/>
    <lineage>
        <taxon>Bacteria</taxon>
        <taxon>Bacillati</taxon>
        <taxon>Bacillota</taxon>
        <taxon>Bacilli</taxon>
        <taxon>Bacillales</taxon>
        <taxon>Caryophanaceae</taxon>
        <taxon>Kurthia</taxon>
    </lineage>
</organism>
<dbReference type="SUPFAM" id="SSF56784">
    <property type="entry name" value="HAD-like"/>
    <property type="match status" value="1"/>
</dbReference>
<name>A0A433RX85_9BACL</name>
<dbReference type="NCBIfam" id="TIGR01549">
    <property type="entry name" value="HAD-SF-IA-v1"/>
    <property type="match status" value="1"/>
</dbReference>
<dbReference type="Gene3D" id="3.40.50.1000">
    <property type="entry name" value="HAD superfamily/HAD-like"/>
    <property type="match status" value="1"/>
</dbReference>
<keyword evidence="2" id="KW-1185">Reference proteome</keyword>
<dbReference type="InterPro" id="IPR023214">
    <property type="entry name" value="HAD_sf"/>
</dbReference>
<gene>
    <name evidence="1" type="ORF">QI30_02990</name>
</gene>
<accession>A0A433RX85</accession>
<dbReference type="RefSeq" id="WP_126989474.1">
    <property type="nucleotide sequence ID" value="NZ_JTFC01000009.1"/>
</dbReference>
<dbReference type="Pfam" id="PF13419">
    <property type="entry name" value="HAD_2"/>
    <property type="match status" value="1"/>
</dbReference>
<dbReference type="Gene3D" id="1.10.150.240">
    <property type="entry name" value="Putative phosphatase, domain 2"/>
    <property type="match status" value="1"/>
</dbReference>
<dbReference type="NCBIfam" id="TIGR02254">
    <property type="entry name" value="YjjG_YfnB"/>
    <property type="match status" value="1"/>
</dbReference>
<dbReference type="PANTHER" id="PTHR47478:SF1">
    <property type="entry name" value="PYRIMIDINE 5'-NUCLEOTIDASE YJJG"/>
    <property type="match status" value="1"/>
</dbReference>
<dbReference type="GO" id="GO:0008253">
    <property type="term" value="F:5'-nucleotidase activity"/>
    <property type="evidence" value="ECO:0007669"/>
    <property type="project" value="InterPro"/>
</dbReference>
<dbReference type="InterPro" id="IPR041492">
    <property type="entry name" value="HAD_2"/>
</dbReference>
<dbReference type="SFLD" id="SFLDG01129">
    <property type="entry name" value="C1.5:_HAD__Beta-PGM__Phosphata"/>
    <property type="match status" value="1"/>
</dbReference>
<sequence>MKKYTHLLFDVDNTILNFDAAEEVALAKILSKYGPTLDQESLHATYQKINRSMWHAFERGEMTREYLLDTRFFETFYIYDIMVDGVALAAEYQALLAEGHEQVEGAKQVLEALCDIPKYVVTNGVGSTQHRRLKDSDFTQYFEAIYVSEELGYHKPQREFFDIVFAESPEIIPETTLMIGDSLTSDIQGGIVAGLDTCWFNFHHTANDTGIEPTYTIESIAEVLHLLPELV</sequence>
<dbReference type="PANTHER" id="PTHR47478">
    <property type="match status" value="1"/>
</dbReference>
<dbReference type="SFLD" id="SFLDS00003">
    <property type="entry name" value="Haloacid_Dehalogenase"/>
    <property type="match status" value="1"/>
</dbReference>
<dbReference type="AlphaFoldDB" id="A0A433RX85"/>
<dbReference type="InterPro" id="IPR006439">
    <property type="entry name" value="HAD-SF_hydro_IA"/>
</dbReference>
<evidence type="ECO:0000313" key="1">
    <source>
        <dbReference type="EMBL" id="RUS57894.1"/>
    </source>
</evidence>
<evidence type="ECO:0000313" key="2">
    <source>
        <dbReference type="Proteomes" id="UP000288623"/>
    </source>
</evidence>
<protein>
    <submittedName>
        <fullName evidence="1">Haloacid dehalogenase</fullName>
    </submittedName>
</protein>
<reference evidence="1 2" key="1">
    <citation type="submission" date="2014-11" db="EMBL/GenBank/DDBJ databases">
        <title>Genome sequence and analysis of novel Kurthia sp.</title>
        <authorList>
            <person name="Lawson J.N."/>
            <person name="Gonzalez J.E."/>
            <person name="Rinauldi L."/>
            <person name="Xuan Z."/>
            <person name="Firman A."/>
            <person name="Shaddox L."/>
            <person name="Trudeau A."/>
            <person name="Shah S."/>
            <person name="Reiman D."/>
        </authorList>
    </citation>
    <scope>NUCLEOTIDE SEQUENCE [LARGE SCALE GENOMIC DNA]</scope>
    <source>
        <strain evidence="1 2">3B1D</strain>
    </source>
</reference>
<dbReference type="EMBL" id="JTFC01000009">
    <property type="protein sequence ID" value="RUS57894.1"/>
    <property type="molecule type" value="Genomic_DNA"/>
</dbReference>
<proteinExistence type="predicted"/>
<dbReference type="InterPro" id="IPR036412">
    <property type="entry name" value="HAD-like_sf"/>
</dbReference>
<dbReference type="InterPro" id="IPR011951">
    <property type="entry name" value="HAD-SF_hydro_IA_YjjG/PynA"/>
</dbReference>
<dbReference type="OrthoDB" id="9802350at2"/>
<comment type="caution">
    <text evidence="1">The sequence shown here is derived from an EMBL/GenBank/DDBJ whole genome shotgun (WGS) entry which is preliminary data.</text>
</comment>